<feature type="transmembrane region" description="Helical" evidence="1">
    <location>
        <begin position="124"/>
        <end position="141"/>
    </location>
</feature>
<protein>
    <submittedName>
        <fullName evidence="2">Uncharacterized protein</fullName>
    </submittedName>
</protein>
<evidence type="ECO:0000256" key="1">
    <source>
        <dbReference type="SAM" id="Phobius"/>
    </source>
</evidence>
<keyword evidence="1" id="KW-0472">Membrane</keyword>
<name>A0A7K1GHA2_9FLAO</name>
<comment type="caution">
    <text evidence="2">The sequence shown here is derived from an EMBL/GenBank/DDBJ whole genome shotgun (WGS) entry which is preliminary data.</text>
</comment>
<accession>A0A7K1GHA2</accession>
<organism evidence="2 3">
    <name type="scientific">Myroides pelagicus</name>
    <dbReference type="NCBI Taxonomy" id="270914"/>
    <lineage>
        <taxon>Bacteria</taxon>
        <taxon>Pseudomonadati</taxon>
        <taxon>Bacteroidota</taxon>
        <taxon>Flavobacteriia</taxon>
        <taxon>Flavobacteriales</taxon>
        <taxon>Flavobacteriaceae</taxon>
        <taxon>Myroides</taxon>
    </lineage>
</organism>
<evidence type="ECO:0000313" key="2">
    <source>
        <dbReference type="EMBL" id="MTH28391.1"/>
    </source>
</evidence>
<proteinExistence type="predicted"/>
<gene>
    <name evidence="2" type="ORF">GJV77_00425</name>
</gene>
<dbReference type="EMBL" id="WMJY01000001">
    <property type="protein sequence ID" value="MTH28391.1"/>
    <property type="molecule type" value="Genomic_DNA"/>
</dbReference>
<keyword evidence="1" id="KW-1133">Transmembrane helix</keyword>
<dbReference type="RefSeq" id="WP_155034381.1">
    <property type="nucleotide sequence ID" value="NZ_JBHTIG010000060.1"/>
</dbReference>
<sequence length="149" mass="17424">MKLLFYILILTFLSCGARKVNLETKTSKQKVNNEVVDKTKVKELVLNKDSFSNLIYELDLRADSIIQKGSDVIMYNPSVKSKREIDKVEKEEIKNKVIDNDVEVKQNETTEIAEKDKVVDRKQFNWLWVILPVSVIGLLAFKYRKYFSF</sequence>
<dbReference type="AlphaFoldDB" id="A0A7K1GHA2"/>
<reference evidence="2 3" key="1">
    <citation type="journal article" date="2006" name="Int. J. Syst. Evol. Microbiol.">
        <title>Myroides pelagicus sp. nov., isolated from seawater in Thailand.</title>
        <authorList>
            <person name="Yoon J."/>
            <person name="Maneerat S."/>
            <person name="Kawai F."/>
            <person name="Yokota A."/>
        </authorList>
    </citation>
    <scope>NUCLEOTIDE SEQUENCE [LARGE SCALE GENOMIC DNA]</scope>
    <source>
        <strain evidence="2 3">SM1T</strain>
    </source>
</reference>
<evidence type="ECO:0000313" key="3">
    <source>
        <dbReference type="Proteomes" id="UP000488936"/>
    </source>
</evidence>
<dbReference type="PROSITE" id="PS51257">
    <property type="entry name" value="PROKAR_LIPOPROTEIN"/>
    <property type="match status" value="1"/>
</dbReference>
<keyword evidence="1" id="KW-0812">Transmembrane</keyword>
<dbReference type="Proteomes" id="UP000488936">
    <property type="component" value="Unassembled WGS sequence"/>
</dbReference>
<keyword evidence="3" id="KW-1185">Reference proteome</keyword>